<organism evidence="4 5">
    <name type="scientific">Acinetobacter parvus DSM 16617 = CIP 108168</name>
    <dbReference type="NCBI Taxonomy" id="981333"/>
    <lineage>
        <taxon>Bacteria</taxon>
        <taxon>Pseudomonadati</taxon>
        <taxon>Pseudomonadota</taxon>
        <taxon>Gammaproteobacteria</taxon>
        <taxon>Moraxellales</taxon>
        <taxon>Moraxellaceae</taxon>
        <taxon>Acinetobacter</taxon>
    </lineage>
</organism>
<feature type="chain" id="PRO_5004131645" description="DUF4124 domain-containing protein" evidence="2">
    <location>
        <begin position="28"/>
        <end position="116"/>
    </location>
</feature>
<evidence type="ECO:0000313" key="5">
    <source>
        <dbReference type="Proteomes" id="UP000023776"/>
    </source>
</evidence>
<dbReference type="RefSeq" id="WP_004681775.1">
    <property type="nucleotide sequence ID" value="NZ_AIEB01000058.1"/>
</dbReference>
<dbReference type="GeneID" id="99691644"/>
<protein>
    <recommendedName>
        <fullName evidence="3">DUF4124 domain-containing protein</fullName>
    </recommendedName>
</protein>
<dbReference type="Pfam" id="PF13511">
    <property type="entry name" value="DUF4124"/>
    <property type="match status" value="1"/>
</dbReference>
<evidence type="ECO:0000313" key="4">
    <source>
        <dbReference type="EMBL" id="ENU36627.1"/>
    </source>
</evidence>
<feature type="region of interest" description="Disordered" evidence="1">
    <location>
        <begin position="41"/>
        <end position="116"/>
    </location>
</feature>
<keyword evidence="5" id="KW-1185">Reference proteome</keyword>
<evidence type="ECO:0000259" key="3">
    <source>
        <dbReference type="Pfam" id="PF13511"/>
    </source>
</evidence>
<dbReference type="InterPro" id="IPR025392">
    <property type="entry name" value="DUF4124"/>
</dbReference>
<reference evidence="4 5" key="1">
    <citation type="submission" date="2013-02" db="EMBL/GenBank/DDBJ databases">
        <title>The Genome Sequence of Acinetobacter parvus CIP 108168.</title>
        <authorList>
            <consortium name="The Broad Institute Genome Sequencing Platform"/>
            <consortium name="The Broad Institute Genome Sequencing Center for Infectious Disease"/>
            <person name="Cerqueira G."/>
            <person name="Feldgarden M."/>
            <person name="Courvalin P."/>
            <person name="Perichon B."/>
            <person name="Grillot-Courvalin C."/>
            <person name="Clermont D."/>
            <person name="Rocha E."/>
            <person name="Yoon E.-J."/>
            <person name="Nemec A."/>
            <person name="Walker B."/>
            <person name="Young S.K."/>
            <person name="Zeng Q."/>
            <person name="Gargeya S."/>
            <person name="Fitzgerald M."/>
            <person name="Haas B."/>
            <person name="Abouelleil A."/>
            <person name="Alvarado L."/>
            <person name="Arachchi H.M."/>
            <person name="Berlin A.M."/>
            <person name="Chapman S.B."/>
            <person name="Dewar J."/>
            <person name="Goldberg J."/>
            <person name="Griggs A."/>
            <person name="Gujja S."/>
            <person name="Hansen M."/>
            <person name="Howarth C."/>
            <person name="Imamovic A."/>
            <person name="Larimer J."/>
            <person name="McCowan C."/>
            <person name="Murphy C."/>
            <person name="Neiman D."/>
            <person name="Pearson M."/>
            <person name="Priest M."/>
            <person name="Roberts A."/>
            <person name="Saif S."/>
            <person name="Shea T."/>
            <person name="Sisk P."/>
            <person name="Sykes S."/>
            <person name="Wortman J."/>
            <person name="Nusbaum C."/>
            <person name="Birren B."/>
        </authorList>
    </citation>
    <scope>NUCLEOTIDE SEQUENCE [LARGE SCALE GENOMIC DNA]</scope>
    <source>
        <strain evidence="4 5">CIP 108168</strain>
    </source>
</reference>
<dbReference type="HOGENOM" id="CLU_163125_2_0_6"/>
<feature type="domain" description="DUF4124" evidence="3">
    <location>
        <begin position="18"/>
        <end position="71"/>
    </location>
</feature>
<proteinExistence type="predicted"/>
<dbReference type="PATRIC" id="fig|981333.9.peg.1296"/>
<evidence type="ECO:0000256" key="1">
    <source>
        <dbReference type="SAM" id="MobiDB-lite"/>
    </source>
</evidence>
<dbReference type="AlphaFoldDB" id="N8RR90"/>
<sequence length="116" mass="12326">MKPSYLKTGLYTIATTALLFCSTQNHAQQYYKWVDANGSTHYTTTPPPKGTKRLNKVSTYGGNQPTQAPATTANQAPQQAQNAPQHVSQVANVAVEATATTSPPAQAPSAPSHSDR</sequence>
<feature type="compositionally biased region" description="Low complexity" evidence="1">
    <location>
        <begin position="63"/>
        <end position="116"/>
    </location>
</feature>
<accession>N8RR90</accession>
<name>N8RR90_9GAMM</name>
<comment type="caution">
    <text evidence="4">The sequence shown here is derived from an EMBL/GenBank/DDBJ whole genome shotgun (WGS) entry which is preliminary data.</text>
</comment>
<evidence type="ECO:0000256" key="2">
    <source>
        <dbReference type="SAM" id="SignalP"/>
    </source>
</evidence>
<feature type="signal peptide" evidence="2">
    <location>
        <begin position="1"/>
        <end position="27"/>
    </location>
</feature>
<dbReference type="EMBL" id="APOM01000042">
    <property type="protein sequence ID" value="ENU36627.1"/>
    <property type="molecule type" value="Genomic_DNA"/>
</dbReference>
<gene>
    <name evidence="4" type="ORF">F988_01260</name>
</gene>
<keyword evidence="2" id="KW-0732">Signal</keyword>
<dbReference type="Proteomes" id="UP000023776">
    <property type="component" value="Unassembled WGS sequence"/>
</dbReference>